<organism evidence="2 3">
    <name type="scientific">Xyrichtys novacula</name>
    <name type="common">Pearly razorfish</name>
    <name type="synonym">Hemipteronotus novacula</name>
    <dbReference type="NCBI Taxonomy" id="13765"/>
    <lineage>
        <taxon>Eukaryota</taxon>
        <taxon>Metazoa</taxon>
        <taxon>Chordata</taxon>
        <taxon>Craniata</taxon>
        <taxon>Vertebrata</taxon>
        <taxon>Euteleostomi</taxon>
        <taxon>Actinopterygii</taxon>
        <taxon>Neopterygii</taxon>
        <taxon>Teleostei</taxon>
        <taxon>Neoteleostei</taxon>
        <taxon>Acanthomorphata</taxon>
        <taxon>Eupercaria</taxon>
        <taxon>Labriformes</taxon>
        <taxon>Labridae</taxon>
        <taxon>Xyrichtys</taxon>
    </lineage>
</organism>
<feature type="region of interest" description="Disordered" evidence="1">
    <location>
        <begin position="41"/>
        <end position="88"/>
    </location>
</feature>
<evidence type="ECO:0000313" key="2">
    <source>
        <dbReference type="EMBL" id="CAJ1053067.1"/>
    </source>
</evidence>
<feature type="compositionally biased region" description="Low complexity" evidence="1">
    <location>
        <begin position="48"/>
        <end position="60"/>
    </location>
</feature>
<name>A0AAV1EW27_XYRNO</name>
<keyword evidence="3" id="KW-1185">Reference proteome</keyword>
<feature type="region of interest" description="Disordered" evidence="1">
    <location>
        <begin position="1"/>
        <end position="23"/>
    </location>
</feature>
<feature type="compositionally biased region" description="Low complexity" evidence="1">
    <location>
        <begin position="247"/>
        <end position="263"/>
    </location>
</feature>
<reference evidence="2" key="1">
    <citation type="submission" date="2023-08" db="EMBL/GenBank/DDBJ databases">
        <authorList>
            <person name="Alioto T."/>
            <person name="Alioto T."/>
            <person name="Gomez Garrido J."/>
        </authorList>
    </citation>
    <scope>NUCLEOTIDE SEQUENCE</scope>
</reference>
<feature type="compositionally biased region" description="Basic and acidic residues" evidence="1">
    <location>
        <begin position="181"/>
        <end position="206"/>
    </location>
</feature>
<protein>
    <submittedName>
        <fullName evidence="2">Transcription factor Sp6</fullName>
    </submittedName>
</protein>
<feature type="compositionally biased region" description="Basic and acidic residues" evidence="1">
    <location>
        <begin position="264"/>
        <end position="273"/>
    </location>
</feature>
<feature type="compositionally biased region" description="Low complexity" evidence="1">
    <location>
        <begin position="211"/>
        <end position="227"/>
    </location>
</feature>
<feature type="region of interest" description="Disordered" evidence="1">
    <location>
        <begin position="181"/>
        <end position="273"/>
    </location>
</feature>
<dbReference type="EMBL" id="OY660866">
    <property type="protein sequence ID" value="CAJ1053067.1"/>
    <property type="molecule type" value="Genomic_DNA"/>
</dbReference>
<evidence type="ECO:0000313" key="3">
    <source>
        <dbReference type="Proteomes" id="UP001178508"/>
    </source>
</evidence>
<sequence>MAHPYEPWLRTAPPSGSSEDMNIPSWWDLHRDVQPGSWIDLQTGQGVGLPSVSPGSSMGLQPSLGPYGSDPQLCTLPPTQHAPPSHSSHLYPQDGFKMEPLAPEMLQQEPFSLEEPQENPVSARPKPQRRSSSRGAGQAVCRCPNCVHAEQLGQSTDDSRRKHMHNCHIPVFMRNDHLAKHMRTHESPPGHGEERVNGDGRMEKSFDAATPPQSSSNVSASEVSEPPLKLKCETDPSVSGDNRGSRAESTACCWTTTAAAEATGRPKDRAKFN</sequence>
<accession>A0AAV1EW27</accession>
<proteinExistence type="predicted"/>
<feature type="region of interest" description="Disordered" evidence="1">
    <location>
        <begin position="112"/>
        <end position="138"/>
    </location>
</feature>
<gene>
    <name evidence="2" type="ORF">XNOV1_A006438</name>
</gene>
<dbReference type="AlphaFoldDB" id="A0AAV1EW27"/>
<evidence type="ECO:0000256" key="1">
    <source>
        <dbReference type="SAM" id="MobiDB-lite"/>
    </source>
</evidence>
<dbReference type="Proteomes" id="UP001178508">
    <property type="component" value="Chromosome 3"/>
</dbReference>